<reference evidence="1" key="1">
    <citation type="submission" date="2014-09" db="EMBL/GenBank/DDBJ databases">
        <authorList>
            <person name="Magalhaes I.L.F."/>
            <person name="Oliveira U."/>
            <person name="Santos F.R."/>
            <person name="Vidigal T.H.D.A."/>
            <person name="Brescovit A.D."/>
            <person name="Santos A.J."/>
        </authorList>
    </citation>
    <scope>NUCLEOTIDE SEQUENCE</scope>
    <source>
        <tissue evidence="1">Shoot tissue taken approximately 20 cm above the soil surface</tissue>
    </source>
</reference>
<name>A0A0A9BCM8_ARUDO</name>
<proteinExistence type="predicted"/>
<dbReference type="AlphaFoldDB" id="A0A0A9BCM8"/>
<reference evidence="1" key="2">
    <citation type="journal article" date="2015" name="Data Brief">
        <title>Shoot transcriptome of the giant reed, Arundo donax.</title>
        <authorList>
            <person name="Barrero R.A."/>
            <person name="Guerrero F.D."/>
            <person name="Moolhuijzen P."/>
            <person name="Goolsby J.A."/>
            <person name="Tidwell J."/>
            <person name="Bellgard S.E."/>
            <person name="Bellgard M.I."/>
        </authorList>
    </citation>
    <scope>NUCLEOTIDE SEQUENCE</scope>
    <source>
        <tissue evidence="1">Shoot tissue taken approximately 20 cm above the soil surface</tissue>
    </source>
</reference>
<dbReference type="EMBL" id="GBRH01236819">
    <property type="protein sequence ID" value="JAD61076.1"/>
    <property type="molecule type" value="Transcribed_RNA"/>
</dbReference>
<organism evidence="1">
    <name type="scientific">Arundo donax</name>
    <name type="common">Giant reed</name>
    <name type="synonym">Donax arundinaceus</name>
    <dbReference type="NCBI Taxonomy" id="35708"/>
    <lineage>
        <taxon>Eukaryota</taxon>
        <taxon>Viridiplantae</taxon>
        <taxon>Streptophyta</taxon>
        <taxon>Embryophyta</taxon>
        <taxon>Tracheophyta</taxon>
        <taxon>Spermatophyta</taxon>
        <taxon>Magnoliopsida</taxon>
        <taxon>Liliopsida</taxon>
        <taxon>Poales</taxon>
        <taxon>Poaceae</taxon>
        <taxon>PACMAD clade</taxon>
        <taxon>Arundinoideae</taxon>
        <taxon>Arundineae</taxon>
        <taxon>Arundo</taxon>
    </lineage>
</organism>
<evidence type="ECO:0000313" key="1">
    <source>
        <dbReference type="EMBL" id="JAD61076.1"/>
    </source>
</evidence>
<sequence>MINSSCSSQKGSLCSKLIAFFCSINLQAM</sequence>
<protein>
    <submittedName>
        <fullName evidence="1">Uncharacterized protein</fullName>
    </submittedName>
</protein>
<accession>A0A0A9BCM8</accession>